<feature type="region of interest" description="Disordered" evidence="1">
    <location>
        <begin position="173"/>
        <end position="193"/>
    </location>
</feature>
<organism evidence="2 3">
    <name type="scientific">Senna tora</name>
    <dbReference type="NCBI Taxonomy" id="362788"/>
    <lineage>
        <taxon>Eukaryota</taxon>
        <taxon>Viridiplantae</taxon>
        <taxon>Streptophyta</taxon>
        <taxon>Embryophyta</taxon>
        <taxon>Tracheophyta</taxon>
        <taxon>Spermatophyta</taxon>
        <taxon>Magnoliopsida</taxon>
        <taxon>eudicotyledons</taxon>
        <taxon>Gunneridae</taxon>
        <taxon>Pentapetalae</taxon>
        <taxon>rosids</taxon>
        <taxon>fabids</taxon>
        <taxon>Fabales</taxon>
        <taxon>Fabaceae</taxon>
        <taxon>Caesalpinioideae</taxon>
        <taxon>Cassia clade</taxon>
        <taxon>Senna</taxon>
    </lineage>
</organism>
<evidence type="ECO:0000313" key="3">
    <source>
        <dbReference type="Proteomes" id="UP000634136"/>
    </source>
</evidence>
<dbReference type="AlphaFoldDB" id="A0A834TLX2"/>
<dbReference type="EMBL" id="JAAIUW010000007">
    <property type="protein sequence ID" value="KAF7823271.1"/>
    <property type="molecule type" value="Genomic_DNA"/>
</dbReference>
<protein>
    <submittedName>
        <fullName evidence="2">Uncharacterized protein</fullName>
    </submittedName>
</protein>
<sequence length="193" mass="21718">MCHLLLQPQSAIQTTPRSEHENPIPTTIRRIRIQPPTIIEEPVMNIPKQIHKQPIHENRLVPPEIPLQSLHSYHALLIDANRQNGTLLPFLLPAASYHDVVPGPLLAELGLRRSIRTRTENPSTGSAPESSYFALERSQKISIFDPWDSSDLLPLFFLKKREEFVLSLKNELGFSAPSSSSPPKVILKNPIPP</sequence>
<keyword evidence="3" id="KW-1185">Reference proteome</keyword>
<reference evidence="2" key="1">
    <citation type="submission" date="2020-09" db="EMBL/GenBank/DDBJ databases">
        <title>Genome-Enabled Discovery of Anthraquinone Biosynthesis in Senna tora.</title>
        <authorList>
            <person name="Kang S.-H."/>
            <person name="Pandey R.P."/>
            <person name="Lee C.-M."/>
            <person name="Sim J.-S."/>
            <person name="Jeong J.-T."/>
            <person name="Choi B.-S."/>
            <person name="Jung M."/>
            <person name="Ginzburg D."/>
            <person name="Zhao K."/>
            <person name="Won S.Y."/>
            <person name="Oh T.-J."/>
            <person name="Yu Y."/>
            <person name="Kim N.-H."/>
            <person name="Lee O.R."/>
            <person name="Lee T.-H."/>
            <person name="Bashyal P."/>
            <person name="Kim T.-S."/>
            <person name="Lee W.-H."/>
            <person name="Kawkins C."/>
            <person name="Kim C.-K."/>
            <person name="Kim J.S."/>
            <person name="Ahn B.O."/>
            <person name="Rhee S.Y."/>
            <person name="Sohng J.K."/>
        </authorList>
    </citation>
    <scope>NUCLEOTIDE SEQUENCE</scope>
    <source>
        <tissue evidence="2">Leaf</tissue>
    </source>
</reference>
<evidence type="ECO:0000256" key="1">
    <source>
        <dbReference type="SAM" id="MobiDB-lite"/>
    </source>
</evidence>
<evidence type="ECO:0000313" key="2">
    <source>
        <dbReference type="EMBL" id="KAF7823271.1"/>
    </source>
</evidence>
<dbReference type="Proteomes" id="UP000634136">
    <property type="component" value="Unassembled WGS sequence"/>
</dbReference>
<accession>A0A834TLX2</accession>
<comment type="caution">
    <text evidence="2">The sequence shown here is derived from an EMBL/GenBank/DDBJ whole genome shotgun (WGS) entry which is preliminary data.</text>
</comment>
<gene>
    <name evidence="2" type="ORF">G2W53_021415</name>
</gene>
<name>A0A834TLX2_9FABA</name>
<proteinExistence type="predicted"/>